<comment type="caution">
    <text evidence="13">The sequence shown here is derived from an EMBL/GenBank/DDBJ whole genome shotgun (WGS) entry which is preliminary data.</text>
</comment>
<evidence type="ECO:0000256" key="6">
    <source>
        <dbReference type="ARBA" id="ARBA00022777"/>
    </source>
</evidence>
<evidence type="ECO:0000256" key="8">
    <source>
        <dbReference type="ARBA" id="ARBA00023012"/>
    </source>
</evidence>
<dbReference type="InterPro" id="IPR011712">
    <property type="entry name" value="Sig_transdc_His_kin_sub3_dim/P"/>
</dbReference>
<evidence type="ECO:0000256" key="3">
    <source>
        <dbReference type="ARBA" id="ARBA00022553"/>
    </source>
</evidence>
<dbReference type="AlphaFoldDB" id="A0A0M0L688"/>
<dbReference type="InterPro" id="IPR050482">
    <property type="entry name" value="Sensor_HK_TwoCompSys"/>
</dbReference>
<keyword evidence="8" id="KW-0902">Two-component regulatory system</keyword>
<evidence type="ECO:0000313" key="14">
    <source>
        <dbReference type="Proteomes" id="UP000037558"/>
    </source>
</evidence>
<keyword evidence="10" id="KW-0812">Transmembrane</keyword>
<keyword evidence="10" id="KW-0472">Membrane</keyword>
<keyword evidence="4" id="KW-0808">Transferase</keyword>
<evidence type="ECO:0000256" key="4">
    <source>
        <dbReference type="ARBA" id="ARBA00022679"/>
    </source>
</evidence>
<dbReference type="GO" id="GO:0046983">
    <property type="term" value="F:protein dimerization activity"/>
    <property type="evidence" value="ECO:0007669"/>
    <property type="project" value="InterPro"/>
</dbReference>
<dbReference type="Gene3D" id="3.30.565.10">
    <property type="entry name" value="Histidine kinase-like ATPase, C-terminal domain"/>
    <property type="match status" value="1"/>
</dbReference>
<dbReference type="InterPro" id="IPR003594">
    <property type="entry name" value="HATPase_dom"/>
</dbReference>
<dbReference type="STRING" id="284581.AMD01_10005"/>
<dbReference type="Pfam" id="PF07730">
    <property type="entry name" value="HisKA_3"/>
    <property type="match status" value="1"/>
</dbReference>
<gene>
    <name evidence="13" type="ORF">AMD01_10005</name>
</gene>
<dbReference type="OrthoDB" id="773385at2"/>
<dbReference type="PANTHER" id="PTHR24421:SF10">
    <property type="entry name" value="NITRATE_NITRITE SENSOR PROTEIN NARQ"/>
    <property type="match status" value="1"/>
</dbReference>
<reference evidence="14" key="1">
    <citation type="submission" date="2015-08" db="EMBL/GenBank/DDBJ databases">
        <title>Fjat-14210 dsm16467.</title>
        <authorList>
            <person name="Liu B."/>
            <person name="Wang J."/>
            <person name="Zhu Y."/>
            <person name="Liu G."/>
            <person name="Chen Q."/>
            <person name="Chen Z."/>
            <person name="Lan J."/>
            <person name="Che J."/>
            <person name="Ge C."/>
            <person name="Shi H."/>
            <person name="Pan Z."/>
            <person name="Liu X."/>
        </authorList>
    </citation>
    <scope>NUCLEOTIDE SEQUENCE [LARGE SCALE GENOMIC DNA]</scope>
    <source>
        <strain evidence="14">DSM 16467</strain>
    </source>
</reference>
<sequence length="273" mass="32177">MSYKQIKWLILILPTITIGVWEYSRHAFLLPYLSMEVGNFLSPVIVFTVTIIFLLRLFSLLEKMQEELRRERAKKVALLEREKLARELHDGIAQSLFLLSVKVNKFGRQYDLELKEDFQKMKQTIQHVHEDIRQSITNLKEIPDSEEFKCRNTISRYLDELQTNYQMEVDFQWHLSEERLTTKEKVELFACIKEATINVVKHAKTDKIWILARETSSGWLCEVRDEGIGFAKETTKAHGFGLQILQSRAAEMNWVLTVQKEQQTIVRIQKEDT</sequence>
<organism evidence="13 14">
    <name type="scientific">Priestia koreensis</name>
    <dbReference type="NCBI Taxonomy" id="284581"/>
    <lineage>
        <taxon>Bacteria</taxon>
        <taxon>Bacillati</taxon>
        <taxon>Bacillota</taxon>
        <taxon>Bacilli</taxon>
        <taxon>Bacillales</taxon>
        <taxon>Bacillaceae</taxon>
        <taxon>Priestia</taxon>
    </lineage>
</organism>
<keyword evidence="6 13" id="KW-0418">Kinase</keyword>
<dbReference type="GO" id="GO:0000155">
    <property type="term" value="F:phosphorelay sensor kinase activity"/>
    <property type="evidence" value="ECO:0007669"/>
    <property type="project" value="InterPro"/>
</dbReference>
<dbReference type="EC" id="2.7.13.3" evidence="2"/>
<dbReference type="Pfam" id="PF02518">
    <property type="entry name" value="HATPase_c"/>
    <property type="match status" value="1"/>
</dbReference>
<feature type="transmembrane region" description="Helical" evidence="10">
    <location>
        <begin position="44"/>
        <end position="61"/>
    </location>
</feature>
<dbReference type="SUPFAM" id="SSF55874">
    <property type="entry name" value="ATPase domain of HSP90 chaperone/DNA topoisomerase II/histidine kinase"/>
    <property type="match status" value="1"/>
</dbReference>
<keyword evidence="7" id="KW-0067">ATP-binding</keyword>
<name>A0A0M0L688_9BACI</name>
<dbReference type="GO" id="GO:0005524">
    <property type="term" value="F:ATP binding"/>
    <property type="evidence" value="ECO:0007669"/>
    <property type="project" value="UniProtKB-KW"/>
</dbReference>
<keyword evidence="14" id="KW-1185">Reference proteome</keyword>
<feature type="domain" description="Signal transduction histidine kinase subgroup 3 dimerisation and phosphoacceptor" evidence="12">
    <location>
        <begin position="80"/>
        <end position="141"/>
    </location>
</feature>
<dbReference type="Gene3D" id="1.20.5.1930">
    <property type="match status" value="1"/>
</dbReference>
<keyword evidence="10" id="KW-1133">Transmembrane helix</keyword>
<evidence type="ECO:0000256" key="2">
    <source>
        <dbReference type="ARBA" id="ARBA00012438"/>
    </source>
</evidence>
<dbReference type="PANTHER" id="PTHR24421">
    <property type="entry name" value="NITRATE/NITRITE SENSOR PROTEIN NARX-RELATED"/>
    <property type="match status" value="1"/>
</dbReference>
<comment type="catalytic activity">
    <reaction evidence="1">
        <text>ATP + protein L-histidine = ADP + protein N-phospho-L-histidine.</text>
        <dbReference type="EC" id="2.7.13.3"/>
    </reaction>
</comment>
<evidence type="ECO:0000256" key="7">
    <source>
        <dbReference type="ARBA" id="ARBA00022840"/>
    </source>
</evidence>
<evidence type="ECO:0000256" key="10">
    <source>
        <dbReference type="SAM" id="Phobius"/>
    </source>
</evidence>
<dbReference type="Proteomes" id="UP000037558">
    <property type="component" value="Unassembled WGS sequence"/>
</dbReference>
<evidence type="ECO:0000256" key="5">
    <source>
        <dbReference type="ARBA" id="ARBA00022741"/>
    </source>
</evidence>
<protein>
    <recommendedName>
        <fullName evidence="2">histidine kinase</fullName>
        <ecNumber evidence="2">2.7.13.3</ecNumber>
    </recommendedName>
</protein>
<feature type="transmembrane region" description="Helical" evidence="10">
    <location>
        <begin position="7"/>
        <end position="24"/>
    </location>
</feature>
<feature type="coiled-coil region" evidence="9">
    <location>
        <begin position="54"/>
        <end position="81"/>
    </location>
</feature>
<accession>A0A0M0L688</accession>
<evidence type="ECO:0000256" key="1">
    <source>
        <dbReference type="ARBA" id="ARBA00000085"/>
    </source>
</evidence>
<proteinExistence type="predicted"/>
<dbReference type="EMBL" id="LILC01000013">
    <property type="protein sequence ID" value="KOO46188.1"/>
    <property type="molecule type" value="Genomic_DNA"/>
</dbReference>
<dbReference type="PATRIC" id="fig|284581.3.peg.2081"/>
<keyword evidence="3" id="KW-0597">Phosphoprotein</keyword>
<dbReference type="GO" id="GO:0016020">
    <property type="term" value="C:membrane"/>
    <property type="evidence" value="ECO:0007669"/>
    <property type="project" value="InterPro"/>
</dbReference>
<evidence type="ECO:0000259" key="11">
    <source>
        <dbReference type="Pfam" id="PF02518"/>
    </source>
</evidence>
<feature type="domain" description="Histidine kinase/HSP90-like ATPase" evidence="11">
    <location>
        <begin position="187"/>
        <end position="268"/>
    </location>
</feature>
<evidence type="ECO:0000256" key="9">
    <source>
        <dbReference type="SAM" id="Coils"/>
    </source>
</evidence>
<dbReference type="InterPro" id="IPR036890">
    <property type="entry name" value="HATPase_C_sf"/>
</dbReference>
<evidence type="ECO:0000259" key="12">
    <source>
        <dbReference type="Pfam" id="PF07730"/>
    </source>
</evidence>
<keyword evidence="5" id="KW-0547">Nucleotide-binding</keyword>
<keyword evidence="9" id="KW-0175">Coiled coil</keyword>
<evidence type="ECO:0000313" key="13">
    <source>
        <dbReference type="EMBL" id="KOO46188.1"/>
    </source>
</evidence>